<feature type="transmembrane region" description="Helical" evidence="12">
    <location>
        <begin position="111"/>
        <end position="133"/>
    </location>
</feature>
<dbReference type="InterPro" id="IPR003929">
    <property type="entry name" value="K_chnl_BK_asu"/>
</dbReference>
<reference evidence="16 17" key="2">
    <citation type="journal article" date="2012" name="Proc. Natl. Acad. Sci. U.S.A.">
        <title>Antigenic diversity is generated by distinct evolutionary mechanisms in African trypanosome species.</title>
        <authorList>
            <person name="Jackson A.P."/>
            <person name="Berry A."/>
            <person name="Aslett M."/>
            <person name="Allison H.C."/>
            <person name="Burton P."/>
            <person name="Vavrova-Anderson J."/>
            <person name="Brown R."/>
            <person name="Browne H."/>
            <person name="Corton N."/>
            <person name="Hauser H."/>
            <person name="Gamble J."/>
            <person name="Gilderthorp R."/>
            <person name="Marcello L."/>
            <person name="McQuillan J."/>
            <person name="Otto T.D."/>
            <person name="Quail M.A."/>
            <person name="Sanders M.J."/>
            <person name="van Tonder A."/>
            <person name="Ginger M.L."/>
            <person name="Field M.C."/>
            <person name="Barry J.D."/>
            <person name="Hertz-Fowler C."/>
            <person name="Berriman M."/>
        </authorList>
    </citation>
    <scope>NUCLEOTIDE SEQUENCE [LARGE SCALE GENOMIC DNA]</scope>
    <source>
        <strain evidence="16 17">IL3000</strain>
    </source>
</reference>
<evidence type="ECO:0000259" key="15">
    <source>
        <dbReference type="Pfam" id="PF22614"/>
    </source>
</evidence>
<feature type="transmembrane region" description="Helical" evidence="12">
    <location>
        <begin position="234"/>
        <end position="254"/>
    </location>
</feature>
<evidence type="ECO:0000256" key="10">
    <source>
        <dbReference type="ARBA" id="ARBA00023303"/>
    </source>
</evidence>
<dbReference type="SUPFAM" id="SSF81324">
    <property type="entry name" value="Voltage-gated potassium channels"/>
    <property type="match status" value="1"/>
</dbReference>
<feature type="domain" description="Calcium-activated potassium channel BK alpha subunit" evidence="13">
    <location>
        <begin position="440"/>
        <end position="528"/>
    </location>
</feature>
<feature type="domain" description="Potassium channel" evidence="14">
    <location>
        <begin position="215"/>
        <end position="289"/>
    </location>
</feature>
<dbReference type="EMBL" id="CAEQ01002651">
    <property type="protein sequence ID" value="CCD17271.1"/>
    <property type="molecule type" value="Genomic_DNA"/>
</dbReference>
<dbReference type="PANTHER" id="PTHR10027:SF37">
    <property type="entry name" value="CHANNEL (CAKC), PUTATIVE-RELATED"/>
    <property type="match status" value="1"/>
</dbReference>
<feature type="transmembrane region" description="Helical" evidence="12">
    <location>
        <begin position="307"/>
        <end position="328"/>
    </location>
</feature>
<proteinExistence type="predicted"/>
<keyword evidence="2" id="KW-0813">Transport</keyword>
<evidence type="ECO:0000256" key="4">
    <source>
        <dbReference type="ARBA" id="ARBA00022692"/>
    </source>
</evidence>
<reference evidence="17" key="1">
    <citation type="submission" date="2011-07" db="EMBL/GenBank/DDBJ databases">
        <title>Divergent evolution of antigenic variation in African trypanosomes.</title>
        <authorList>
            <person name="Jackson A.P."/>
            <person name="Berry A."/>
            <person name="Allison H.C."/>
            <person name="Burton P."/>
            <person name="Anderson J."/>
            <person name="Aslett M."/>
            <person name="Brown R."/>
            <person name="Corton N."/>
            <person name="Harris D."/>
            <person name="Hauser H."/>
            <person name="Gamble J."/>
            <person name="Gilderthorp R."/>
            <person name="McQuillan J."/>
            <person name="Quail M.A."/>
            <person name="Sanders M."/>
            <person name="Van Tonder A."/>
            <person name="Ginger M.L."/>
            <person name="Donelson J.E."/>
            <person name="Field M.C."/>
            <person name="Barry J.D."/>
            <person name="Berriman M."/>
            <person name="Hertz-Fowler C."/>
        </authorList>
    </citation>
    <scope>NUCLEOTIDE SEQUENCE [LARGE SCALE GENOMIC DNA]</scope>
    <source>
        <strain evidence="17">IL3000</strain>
    </source>
</reference>
<dbReference type="Gene3D" id="1.10.287.70">
    <property type="match status" value="1"/>
</dbReference>
<gene>
    <name evidence="16" type="ORF">TCIL3000_0_21040</name>
</gene>
<keyword evidence="17" id="KW-1185">Reference proteome</keyword>
<feature type="transmembrane region" description="Helical" evidence="12">
    <location>
        <begin position="203"/>
        <end position="228"/>
    </location>
</feature>
<evidence type="ECO:0000256" key="9">
    <source>
        <dbReference type="ARBA" id="ARBA00023136"/>
    </source>
</evidence>
<comment type="catalytic activity">
    <reaction evidence="11">
        <text>K(+)(in) = K(+)(out)</text>
        <dbReference type="Rhea" id="RHEA:29463"/>
        <dbReference type="ChEBI" id="CHEBI:29103"/>
    </reaction>
</comment>
<protein>
    <submittedName>
        <fullName evidence="16">WGS project CAEQ00000000 data, annotated contig 843</fullName>
    </submittedName>
</protein>
<keyword evidence="5" id="KW-0631">Potassium channel</keyword>
<evidence type="ECO:0000256" key="6">
    <source>
        <dbReference type="ARBA" id="ARBA00022958"/>
    </source>
</evidence>
<evidence type="ECO:0000313" key="16">
    <source>
        <dbReference type="EMBL" id="CCD17271.1"/>
    </source>
</evidence>
<name>F9WIX2_TRYCI</name>
<evidence type="ECO:0000259" key="14">
    <source>
        <dbReference type="Pfam" id="PF07885"/>
    </source>
</evidence>
<evidence type="ECO:0000256" key="8">
    <source>
        <dbReference type="ARBA" id="ARBA00023065"/>
    </source>
</evidence>
<evidence type="ECO:0000256" key="1">
    <source>
        <dbReference type="ARBA" id="ARBA00004141"/>
    </source>
</evidence>
<organism evidence="16 17">
    <name type="scientific">Trypanosoma congolense (strain IL3000)</name>
    <dbReference type="NCBI Taxonomy" id="1068625"/>
    <lineage>
        <taxon>Eukaryota</taxon>
        <taxon>Discoba</taxon>
        <taxon>Euglenozoa</taxon>
        <taxon>Kinetoplastea</taxon>
        <taxon>Metakinetoplastina</taxon>
        <taxon>Trypanosomatida</taxon>
        <taxon>Trypanosomatidae</taxon>
        <taxon>Trypanosoma</taxon>
        <taxon>Nannomonas</taxon>
    </lineage>
</organism>
<keyword evidence="9 12" id="KW-0472">Membrane</keyword>
<evidence type="ECO:0000313" key="17">
    <source>
        <dbReference type="Proteomes" id="UP000000702"/>
    </source>
</evidence>
<dbReference type="VEuPathDB" id="TriTrypDB:TcIL3000_0_21040"/>
<evidence type="ECO:0000256" key="3">
    <source>
        <dbReference type="ARBA" id="ARBA00022538"/>
    </source>
</evidence>
<dbReference type="Pfam" id="PF03493">
    <property type="entry name" value="BK_channel_a"/>
    <property type="match status" value="1"/>
</dbReference>
<evidence type="ECO:0000256" key="11">
    <source>
        <dbReference type="ARBA" id="ARBA00034430"/>
    </source>
</evidence>
<comment type="subcellular location">
    <subcellularLocation>
        <location evidence="1">Membrane</location>
        <topology evidence="1">Multi-pass membrane protein</topology>
    </subcellularLocation>
</comment>
<keyword evidence="7 12" id="KW-1133">Transmembrane helix</keyword>
<evidence type="ECO:0000259" key="13">
    <source>
        <dbReference type="Pfam" id="PF03493"/>
    </source>
</evidence>
<dbReference type="AlphaFoldDB" id="F9WIX2"/>
<dbReference type="InterPro" id="IPR003148">
    <property type="entry name" value="RCK_N"/>
</dbReference>
<evidence type="ECO:0000256" key="5">
    <source>
        <dbReference type="ARBA" id="ARBA00022826"/>
    </source>
</evidence>
<feature type="transmembrane region" description="Helical" evidence="12">
    <location>
        <begin position="140"/>
        <end position="165"/>
    </location>
</feature>
<dbReference type="Pfam" id="PF07885">
    <property type="entry name" value="Ion_trans_2"/>
    <property type="match status" value="1"/>
</dbReference>
<dbReference type="InterPro" id="IPR013099">
    <property type="entry name" value="K_chnl_dom"/>
</dbReference>
<keyword evidence="6" id="KW-0630">Potassium</keyword>
<sequence length="921" mass="103892">MTACKFLYTHKSVFFPPFATTSKVQVNCSKLVVSRARMYELRTEPRYGDRPTERLNSIRKLFDVLNQEHTNVSIFLLTTNLLLEIVSLAIYVRTSLHAKPTTILTFHWETIPFVIEVSINVIFFLEWFIILLVTEQKARYCFSWLSIVNAVTCVPMTAMGIGSLFDSMWRTVWVPMFLRVWWLRKCILVLLDYPQVTRRVMDISLDIFRFLTTMIAVLATCAGTQHIVECASGSYMDLFASLYCMVVTFGTIGYGDVSPMTPAGRLFMMGFLVVALSYFLPLFQRLAQIGRDHLHYNVYNSWHGKRSHVIFSGIFTELGADIILMNFYSGWRKYLDLRVVLLSPVEHPPELKLLVNTPWLRNRVVLMIGDPANQADLVRADAKHAEAIFLFGDTSSAAYHADYEVIRQSLAIHQYDAELPQHLYLRSERHTRHVAHYAASVVEVERLLHHLLGLGAAVPGAVPLIINLLRTYEPIKVENALSNHWIAEYEWSLQNDIYCLEMRDAFRGCGFHFLARKFLELNVTPIGIVDRHGRVQLNPPTVTTTATKLVVIAKTLRVAGSALVEVERYCLAPAGEQSGVANEKDPEGHVGGEEMDVPGMFGSSVSVVRKGVEALQRVDNAYDFENHFVVIDLSMAKAKAPETVGAREGSLSSAAMDVFHVMRSIRQSYPQNDIVLLTKDISFSAYFERYWNSVPGAIPVKYVDGCGLNTNDLRRCNLKDCAGIIIFFSGDIGGASTGGLSMLVSLSVASILPSSHNIPVVVELDSTQYLSLFPPYAEDPSLCHKAESDFVFEPNYIIGNALSRHMFFPSVHRTYFMEEFVDIIDMMVSGVDEETPSLGRLPLLLTAETLNTYQDVIDYCLRLRYAPIGLHRCICDLRNPFINGQRFVLTNPPPNMEVNRESDAVFYLLPTGSHKFPPKCC</sequence>
<evidence type="ECO:0000256" key="12">
    <source>
        <dbReference type="SAM" id="Phobius"/>
    </source>
</evidence>
<evidence type="ECO:0000256" key="2">
    <source>
        <dbReference type="ARBA" id="ARBA00022448"/>
    </source>
</evidence>
<feature type="transmembrane region" description="Helical" evidence="12">
    <location>
        <begin position="266"/>
        <end position="287"/>
    </location>
</feature>
<keyword evidence="3" id="KW-0633">Potassium transport</keyword>
<comment type="caution">
    <text evidence="16">The sequence shown here is derived from an EMBL/GenBank/DDBJ whole genome shotgun (WGS) entry which is preliminary data.</text>
</comment>
<accession>F9WIX2</accession>
<feature type="transmembrane region" description="Helical" evidence="12">
    <location>
        <begin position="72"/>
        <end position="91"/>
    </location>
</feature>
<keyword evidence="4 12" id="KW-0812">Transmembrane</keyword>
<dbReference type="InterPro" id="IPR047871">
    <property type="entry name" value="K_chnl_Slo-like"/>
</dbReference>
<dbReference type="GO" id="GO:0016020">
    <property type="term" value="C:membrane"/>
    <property type="evidence" value="ECO:0007669"/>
    <property type="project" value="UniProtKB-SubCell"/>
</dbReference>
<keyword evidence="8" id="KW-0406">Ion transport</keyword>
<keyword evidence="10" id="KW-0407">Ion channel</keyword>
<evidence type="ECO:0000256" key="7">
    <source>
        <dbReference type="ARBA" id="ARBA00022989"/>
    </source>
</evidence>
<dbReference type="Proteomes" id="UP000000702">
    <property type="component" value="Unassembled WGS sequence"/>
</dbReference>
<feature type="domain" description="RCK N-terminal" evidence="15">
    <location>
        <begin position="306"/>
        <end position="420"/>
    </location>
</feature>
<dbReference type="GO" id="GO:0005267">
    <property type="term" value="F:potassium channel activity"/>
    <property type="evidence" value="ECO:0007669"/>
    <property type="project" value="UniProtKB-KW"/>
</dbReference>
<dbReference type="Pfam" id="PF22614">
    <property type="entry name" value="Slo-like_RCK"/>
    <property type="match status" value="1"/>
</dbReference>
<dbReference type="OMA" id="CNLERCA"/>
<dbReference type="PANTHER" id="PTHR10027">
    <property type="entry name" value="CALCIUM-ACTIVATED POTASSIUM CHANNEL ALPHA CHAIN"/>
    <property type="match status" value="1"/>
</dbReference>